<dbReference type="Gene3D" id="1.25.40.10">
    <property type="entry name" value="Tetratricopeptide repeat domain"/>
    <property type="match status" value="2"/>
</dbReference>
<dbReference type="PANTHER" id="PTHR16026:SF0">
    <property type="entry name" value="CARTILAGE ACIDIC PROTEIN 1"/>
    <property type="match status" value="1"/>
</dbReference>
<dbReference type="InterPro" id="IPR011990">
    <property type="entry name" value="TPR-like_helical_dom_sf"/>
</dbReference>
<dbReference type="Pfam" id="PF07593">
    <property type="entry name" value="UnbV_ASPIC"/>
    <property type="match status" value="1"/>
</dbReference>
<feature type="region of interest" description="Disordered" evidence="2">
    <location>
        <begin position="84"/>
        <end position="109"/>
    </location>
</feature>
<evidence type="ECO:0000256" key="2">
    <source>
        <dbReference type="SAM" id="MobiDB-lite"/>
    </source>
</evidence>
<dbReference type="SUPFAM" id="SSF48452">
    <property type="entry name" value="TPR-like"/>
    <property type="match status" value="1"/>
</dbReference>
<evidence type="ECO:0000313" key="4">
    <source>
        <dbReference type="EMBL" id="QEG01379.1"/>
    </source>
</evidence>
<dbReference type="KEGG" id="smam:Mal15_54550"/>
<proteinExistence type="predicted"/>
<evidence type="ECO:0000259" key="3">
    <source>
        <dbReference type="Pfam" id="PF07593"/>
    </source>
</evidence>
<dbReference type="InterPro" id="IPR013517">
    <property type="entry name" value="FG-GAP"/>
</dbReference>
<dbReference type="AlphaFoldDB" id="A0A5B9MJJ2"/>
<protein>
    <submittedName>
        <fullName evidence="4">ASPIC and UnbV</fullName>
    </submittedName>
</protein>
<dbReference type="SUPFAM" id="SSF69318">
    <property type="entry name" value="Integrin alpha N-terminal domain"/>
    <property type="match status" value="1"/>
</dbReference>
<dbReference type="EMBL" id="CP036264">
    <property type="protein sequence ID" value="QEG01379.1"/>
    <property type="molecule type" value="Genomic_DNA"/>
</dbReference>
<dbReference type="Proteomes" id="UP000321353">
    <property type="component" value="Chromosome"/>
</dbReference>
<feature type="compositionally biased region" description="Polar residues" evidence="2">
    <location>
        <begin position="85"/>
        <end position="95"/>
    </location>
</feature>
<accession>A0A5B9MJJ2</accession>
<organism evidence="4 5">
    <name type="scientific">Stieleria maiorica</name>
    <dbReference type="NCBI Taxonomy" id="2795974"/>
    <lineage>
        <taxon>Bacteria</taxon>
        <taxon>Pseudomonadati</taxon>
        <taxon>Planctomycetota</taxon>
        <taxon>Planctomycetia</taxon>
        <taxon>Pirellulales</taxon>
        <taxon>Pirellulaceae</taxon>
        <taxon>Stieleria</taxon>
    </lineage>
</organism>
<keyword evidence="1" id="KW-0732">Signal</keyword>
<dbReference type="Gene3D" id="2.130.10.130">
    <property type="entry name" value="Integrin alpha, N-terminal"/>
    <property type="match status" value="1"/>
</dbReference>
<gene>
    <name evidence="4" type="ORF">Mal15_54550</name>
</gene>
<sequence length="1094" mass="119483">MRKRSPQMFAPIGPPPAATNVTSSEITATTCITSQVALCLPKTGRRWQSLASDRRSVTTARCFTLLLTAVSLLGSLLGGCDHSPNADNTDGNPASSHADHRDDKPLANPVGTLKLSLRRRQWDQAWAASQVILEQAEKNRSESGSTTDRDLSSIEPETLVLIAQAAHETGRPEQAAEFLRSACESESYQNASRVRQTMIAMIGLGQYYDGLEFLEQALRAQPEQHETRRWLFDFYIGADDRVSAMRHGQTLVLARRFDIGMLKDLSNTERRTLDADPLDQMVTRNPDDKRPLLGAAKSKFDESKFDEAIELLREIVAQHPEHHPSQAFLGQSLAASRRFEELERWAAAQTDGIQAYPSYWIALGDWARANDDGPAALRAFAQAATCGDPDVVQIWTRLATLLPQFIDNATVTGKEPAVTKEMVAVVNARAQQLTRFHQLKDRFIRTGEISRAIALQIAESLAKLGRLWEAEAWSAIATTLPEDDSVDVDAFRSDLVGRLNPETPWRVPEALPDFDSLYARLPLPSIEKVVSTSDPVRQSTGRDGSIAGNSAQQDGVIVDWKLENEADERGLTFWGRTSDTLHEPGIMLYQTLGCGGGTIDFDLDGWSDQYLVAAGGTPPAQDSEPNALFRNLGGQFQRVGEQSQTADKGFGQGVAVGDINEDGFPDLLVLNYGPNRLYVNNGDGTFRDASDQMPAGAPDEWSSSGSIADLDHDGLADLVVVNYCATLAPVTQSCPMTGSTVIRSCSPMLFPAMPDRFLKSQGDGTFVDSTEAWGAVTDSPGRGLGIIVGDLDGKPGNEVFVANDMTNNHYWSRLDGEPSDGKLSLSESAMLRGIGGDDRGIPQGSMGIATGDFDRDGDLDFYVTNFDKEYNTLHSQSSSGIWQDRTGALGLVDDTHPLVAFGTEAIDIDNSGELELVVTNGHVDLFSRGDEKAMYDQPMQIFQRSDDGRYRGVSLATLGEYFQSFHVGRGLWTSDVNRDGHVDFVVTHQTEPTALVINRTPKVGNWLRLDLKGRTSSRNAIGSTVRIETSQGTHTGFLVAGDGYQCSNDRVMHFGLGDLADQAVDVSVTWPTGISERFPDVPTRDQTVIVESAR</sequence>
<keyword evidence="5" id="KW-1185">Reference proteome</keyword>
<dbReference type="PANTHER" id="PTHR16026">
    <property type="entry name" value="CARTILAGE ACIDIC PROTEIN 1"/>
    <property type="match status" value="1"/>
</dbReference>
<dbReference type="Pfam" id="PF13517">
    <property type="entry name" value="FG-GAP_3"/>
    <property type="match status" value="1"/>
</dbReference>
<evidence type="ECO:0000256" key="1">
    <source>
        <dbReference type="ARBA" id="ARBA00022729"/>
    </source>
</evidence>
<dbReference type="InterPro" id="IPR011519">
    <property type="entry name" value="UnbV_ASPIC"/>
</dbReference>
<evidence type="ECO:0000313" key="5">
    <source>
        <dbReference type="Proteomes" id="UP000321353"/>
    </source>
</evidence>
<name>A0A5B9MJJ2_9BACT</name>
<reference evidence="4 5" key="1">
    <citation type="submission" date="2019-02" db="EMBL/GenBank/DDBJ databases">
        <title>Planctomycetal bacteria perform biofilm scaping via a novel small molecule.</title>
        <authorList>
            <person name="Jeske O."/>
            <person name="Boedeker C."/>
            <person name="Wiegand S."/>
            <person name="Breitling P."/>
            <person name="Kallscheuer N."/>
            <person name="Jogler M."/>
            <person name="Rohde M."/>
            <person name="Petersen J."/>
            <person name="Medema M.H."/>
            <person name="Surup F."/>
            <person name="Jogler C."/>
        </authorList>
    </citation>
    <scope>NUCLEOTIDE SEQUENCE [LARGE SCALE GENOMIC DNA]</scope>
    <source>
        <strain evidence="4 5">Mal15</strain>
    </source>
</reference>
<dbReference type="InterPro" id="IPR027039">
    <property type="entry name" value="Crtac1"/>
</dbReference>
<feature type="domain" description="ASPIC/UnbV" evidence="3">
    <location>
        <begin position="1020"/>
        <end position="1084"/>
    </location>
</feature>
<dbReference type="InterPro" id="IPR028994">
    <property type="entry name" value="Integrin_alpha_N"/>
</dbReference>